<gene>
    <name evidence="2" type="primary">PARP4_1</name>
    <name evidence="2" type="ORF">OS493_018433</name>
</gene>
<dbReference type="EMBL" id="MU825406">
    <property type="protein sequence ID" value="KAJ7391390.1"/>
    <property type="molecule type" value="Genomic_DNA"/>
</dbReference>
<dbReference type="SUPFAM" id="SSF52113">
    <property type="entry name" value="BRCT domain"/>
    <property type="match status" value="1"/>
</dbReference>
<dbReference type="AlphaFoldDB" id="A0A9X0A1N9"/>
<dbReference type="GO" id="GO:0003950">
    <property type="term" value="F:NAD+ poly-ADP-ribosyltransferase activity"/>
    <property type="evidence" value="ECO:0007669"/>
    <property type="project" value="UniProtKB-EC"/>
</dbReference>
<dbReference type="PROSITE" id="PS50172">
    <property type="entry name" value="BRCT"/>
    <property type="match status" value="1"/>
</dbReference>
<dbReference type="PANTHER" id="PTHR46530">
    <property type="entry name" value="PROTEIN MONO-ADP-RIBOSYLTRANSFERASE PARP4"/>
    <property type="match status" value="1"/>
</dbReference>
<evidence type="ECO:0000313" key="2">
    <source>
        <dbReference type="EMBL" id="KAJ7391390.1"/>
    </source>
</evidence>
<comment type="caution">
    <text evidence="2">The sequence shown here is derived from an EMBL/GenBank/DDBJ whole genome shotgun (WGS) entry which is preliminary data.</text>
</comment>
<evidence type="ECO:0000259" key="1">
    <source>
        <dbReference type="PROSITE" id="PS50172"/>
    </source>
</evidence>
<keyword evidence="3" id="KW-1185">Reference proteome</keyword>
<feature type="domain" description="BRCT" evidence="1">
    <location>
        <begin position="5"/>
        <end position="102"/>
    </location>
</feature>
<dbReference type="Pfam" id="PF00533">
    <property type="entry name" value="BRCT"/>
    <property type="match status" value="1"/>
</dbReference>
<dbReference type="OrthoDB" id="251770at2759"/>
<evidence type="ECO:0000313" key="3">
    <source>
        <dbReference type="Proteomes" id="UP001163046"/>
    </source>
</evidence>
<dbReference type="InterPro" id="IPR036420">
    <property type="entry name" value="BRCT_dom_sf"/>
</dbReference>
<protein>
    <submittedName>
        <fullName evidence="2">Protein mono-ADP-ribosyltransferase parp4</fullName>
        <ecNumber evidence="2">2.4.2.30</ecNumber>
    </submittedName>
</protein>
<keyword evidence="2" id="KW-0808">Transferase</keyword>
<reference evidence="2" key="1">
    <citation type="submission" date="2023-01" db="EMBL/GenBank/DDBJ databases">
        <title>Genome assembly of the deep-sea coral Lophelia pertusa.</title>
        <authorList>
            <person name="Herrera S."/>
            <person name="Cordes E."/>
        </authorList>
    </citation>
    <scope>NUCLEOTIDE SEQUENCE</scope>
    <source>
        <strain evidence="2">USNM1676648</strain>
        <tissue evidence="2">Polyp</tissue>
    </source>
</reference>
<dbReference type="InterPro" id="IPR031273">
    <property type="entry name" value="PARP4"/>
</dbReference>
<organism evidence="2 3">
    <name type="scientific">Desmophyllum pertusum</name>
    <dbReference type="NCBI Taxonomy" id="174260"/>
    <lineage>
        <taxon>Eukaryota</taxon>
        <taxon>Metazoa</taxon>
        <taxon>Cnidaria</taxon>
        <taxon>Anthozoa</taxon>
        <taxon>Hexacorallia</taxon>
        <taxon>Scleractinia</taxon>
        <taxon>Caryophylliina</taxon>
        <taxon>Caryophylliidae</taxon>
        <taxon>Desmophyllum</taxon>
    </lineage>
</organism>
<dbReference type="GO" id="GO:0005737">
    <property type="term" value="C:cytoplasm"/>
    <property type="evidence" value="ECO:0007669"/>
    <property type="project" value="TreeGrafter"/>
</dbReference>
<keyword evidence="2" id="KW-0328">Glycosyltransferase</keyword>
<proteinExistence type="predicted"/>
<name>A0A9X0A1N9_9CNID</name>
<dbReference type="PANTHER" id="PTHR46530:SF1">
    <property type="entry name" value="PROTEIN MONO-ADP-RIBOSYLTRANSFERASE PARP4"/>
    <property type="match status" value="1"/>
</dbReference>
<accession>A0A9X0A1N9</accession>
<dbReference type="SMART" id="SM00292">
    <property type="entry name" value="BRCT"/>
    <property type="match status" value="1"/>
</dbReference>
<dbReference type="Gene3D" id="3.40.50.10190">
    <property type="entry name" value="BRCT domain"/>
    <property type="match status" value="1"/>
</dbReference>
<dbReference type="Proteomes" id="UP001163046">
    <property type="component" value="Unassembled WGS sequence"/>
</dbReference>
<dbReference type="EC" id="2.4.2.30" evidence="2"/>
<sequence>MVVLQVSDIFHSCQFVVDFAASSLLSFKRKQEIRSEIVDNGGILSYILTKQTNYLVTGNSERTLSSYKGRTAVKNGIPVVSFDFITECIKSGKLLDSQPFLLSETLESQNFSSGKIVAKIQSSKKGTKVVKKTAVRQILIK</sequence>
<dbReference type="InterPro" id="IPR001357">
    <property type="entry name" value="BRCT_dom"/>
</dbReference>